<gene>
    <name evidence="1" type="primary">85</name>
    <name evidence="1" type="ORF">SEA_JEON_85</name>
</gene>
<proteinExistence type="predicted"/>
<dbReference type="EMBL" id="MH001450">
    <property type="protein sequence ID" value="AVO21787.1"/>
    <property type="molecule type" value="Genomic_DNA"/>
</dbReference>
<reference evidence="1 2" key="1">
    <citation type="submission" date="2018-02" db="EMBL/GenBank/DDBJ databases">
        <authorList>
            <person name="Borochov A."/>
            <person name="Gil C.E."/>
            <person name="Green C.A."/>
            <person name="Jean P.M."/>
            <person name="Kim K."/>
            <person name="Kwun D."/>
            <person name="Lee D."/>
            <person name="Lochan S."/>
            <person name="Mansoor S.A."/>
            <person name="Obregon B.R.Y.A.N."/>
            <person name="Parra P.A."/>
            <person name="Ramdihal J.D."/>
            <person name="Sahadeo J."/>
            <person name="Sohail M."/>
            <person name="Talavera L."/>
            <person name="Velarde S."/>
            <person name="Vera M."/>
            <person name="Wong H."/>
            <person name="Xue J."/>
            <person name="Golebiewska U.P."/>
            <person name="Garlena R.A."/>
            <person name="Russell D.A."/>
            <person name="Pope W.H."/>
            <person name="Jacobs-Sera D."/>
            <person name="Hatfull G.F."/>
        </authorList>
    </citation>
    <scope>NUCLEOTIDE SEQUENCE [LARGE SCALE GENOMIC DNA]</scope>
</reference>
<organism evidence="1 2">
    <name type="scientific">Mycobacterium phage Jeon</name>
    <dbReference type="NCBI Taxonomy" id="2108123"/>
    <lineage>
        <taxon>Viruses</taxon>
        <taxon>Duplodnaviria</taxon>
        <taxon>Heunggongvirae</taxon>
        <taxon>Uroviricota</taxon>
        <taxon>Caudoviricetes</taxon>
        <taxon>Northamptonvirus</taxon>
        <taxon>Northamptonvirus jeon</taxon>
    </lineage>
</organism>
<evidence type="ECO:0000313" key="1">
    <source>
        <dbReference type="EMBL" id="AVO21787.1"/>
    </source>
</evidence>
<accession>A0A2P1JRL6</accession>
<dbReference type="KEGG" id="vg:77941434"/>
<evidence type="ECO:0000313" key="2">
    <source>
        <dbReference type="Proteomes" id="UP000241956"/>
    </source>
</evidence>
<keyword evidence="2" id="KW-1185">Reference proteome</keyword>
<dbReference type="RefSeq" id="YP_010665368.1">
    <property type="nucleotide sequence ID" value="NC_070934.1"/>
</dbReference>
<sequence>MGDQKTVRCPEVTVQLTGRDGNVFVIMGRVSDALRQAGYSNLVDEFVADVTAASSYGEALHRVMSWVEVE</sequence>
<dbReference type="GeneID" id="77941434"/>
<name>A0A2P1JRL6_9CAUD</name>
<dbReference type="Proteomes" id="UP000241956">
    <property type="component" value="Segment"/>
</dbReference>
<protein>
    <submittedName>
        <fullName evidence="1">Uncharacterized protein</fullName>
    </submittedName>
</protein>